<feature type="compositionally biased region" description="Pro residues" evidence="2">
    <location>
        <begin position="290"/>
        <end position="300"/>
    </location>
</feature>
<dbReference type="InterPro" id="IPR027484">
    <property type="entry name" value="PInositol-4-P-5-kinase_N"/>
</dbReference>
<name>A0AAN6VZ88_9PEZI</name>
<accession>A0AAN6VZ88</accession>
<dbReference type="AlphaFoldDB" id="A0AAN6VZ88"/>
<evidence type="ECO:0000256" key="3">
    <source>
        <dbReference type="SAM" id="Phobius"/>
    </source>
</evidence>
<dbReference type="InterPro" id="IPR023610">
    <property type="entry name" value="PInositol-4/5-P-5/4-kinase"/>
</dbReference>
<keyword evidence="6" id="KW-1185">Reference proteome</keyword>
<dbReference type="PANTHER" id="PTHR23086:SF126">
    <property type="entry name" value="PIPK DOMAIN-CONTAINING PROTEIN"/>
    <property type="match status" value="1"/>
</dbReference>
<evidence type="ECO:0000313" key="5">
    <source>
        <dbReference type="EMBL" id="KAK4172519.1"/>
    </source>
</evidence>
<keyword evidence="1" id="KW-0067">ATP-binding</keyword>
<keyword evidence="3" id="KW-0472">Membrane</keyword>
<sequence>MGRQERIARSVVRALIRANVNGTKKRSSNPFGIILAIFSAFFSVYQLLMRKIRPADFAKLRREHWDVSDDDYVDSFRPLEGAKDEEALNAIGDMGFSGSTFYATTDQKYLVKSVPRHSEHSFFRDDLLTPYVQHMATHPQSLLVRICDFLGASGASIGRIFHLAPSHHIVMENIMYGREEAEKRGDAKWENWDLKPTSYFYPERDIADGALTSEATKDQLADEFHDKIVLSQEQADDLFARLEEDTKLLAEHNAVDYSLFLVRMKLPREEVQEEVQPEATKSDSNLAPPEDGPSVPPQPPTWKTGVASADGKYVYRASILDFFWAKHKIQPRFMTLLINLWNLLISKDGPMSITTTPEEYRERFLKMCRGYVEIKKD</sequence>
<dbReference type="PROSITE" id="PS51455">
    <property type="entry name" value="PIPK"/>
    <property type="match status" value="1"/>
</dbReference>
<dbReference type="GO" id="GO:0005886">
    <property type="term" value="C:plasma membrane"/>
    <property type="evidence" value="ECO:0007669"/>
    <property type="project" value="TreeGrafter"/>
</dbReference>
<keyword evidence="1" id="KW-0808">Transferase</keyword>
<feature type="transmembrane region" description="Helical" evidence="3">
    <location>
        <begin position="31"/>
        <end position="49"/>
    </location>
</feature>
<keyword evidence="3" id="KW-0812">Transmembrane</keyword>
<dbReference type="GO" id="GO:0046854">
    <property type="term" value="P:phosphatidylinositol phosphate biosynthetic process"/>
    <property type="evidence" value="ECO:0007669"/>
    <property type="project" value="TreeGrafter"/>
</dbReference>
<dbReference type="PANTHER" id="PTHR23086">
    <property type="entry name" value="PHOSPHATIDYLINOSITOL-4-PHOSPHATE 5-KINASE"/>
    <property type="match status" value="1"/>
</dbReference>
<dbReference type="Proteomes" id="UP001302321">
    <property type="component" value="Unassembled WGS sequence"/>
</dbReference>
<protein>
    <recommendedName>
        <fullName evidence="4">PIPK domain-containing protein</fullName>
    </recommendedName>
</protein>
<evidence type="ECO:0000256" key="2">
    <source>
        <dbReference type="SAM" id="MobiDB-lite"/>
    </source>
</evidence>
<comment type="caution">
    <text evidence="5">The sequence shown here is derived from an EMBL/GenBank/DDBJ whole genome shotgun (WGS) entry which is preliminary data.</text>
</comment>
<dbReference type="GO" id="GO:0005524">
    <property type="term" value="F:ATP binding"/>
    <property type="evidence" value="ECO:0007669"/>
    <property type="project" value="UniProtKB-UniRule"/>
</dbReference>
<dbReference type="Pfam" id="PF01504">
    <property type="entry name" value="PIP5K"/>
    <property type="match status" value="1"/>
</dbReference>
<gene>
    <name evidence="5" type="ORF">QBC36DRAFT_337700</name>
</gene>
<reference evidence="5" key="2">
    <citation type="submission" date="2023-05" db="EMBL/GenBank/DDBJ databases">
        <authorList>
            <consortium name="Lawrence Berkeley National Laboratory"/>
            <person name="Steindorff A."/>
            <person name="Hensen N."/>
            <person name="Bonometti L."/>
            <person name="Westerberg I."/>
            <person name="Brannstrom I.O."/>
            <person name="Guillou S."/>
            <person name="Cros-Aarteil S."/>
            <person name="Calhoun S."/>
            <person name="Haridas S."/>
            <person name="Kuo A."/>
            <person name="Mondo S."/>
            <person name="Pangilinan J."/>
            <person name="Riley R."/>
            <person name="Labutti K."/>
            <person name="Andreopoulos B."/>
            <person name="Lipzen A."/>
            <person name="Chen C."/>
            <person name="Yanf M."/>
            <person name="Daum C."/>
            <person name="Ng V."/>
            <person name="Clum A."/>
            <person name="Ohm R."/>
            <person name="Martin F."/>
            <person name="Silar P."/>
            <person name="Natvig D."/>
            <person name="Lalanne C."/>
            <person name="Gautier V."/>
            <person name="Ament-Velasquez S.L."/>
            <person name="Kruys A."/>
            <person name="Hutchinson M.I."/>
            <person name="Powell A.J."/>
            <person name="Barry K."/>
            <person name="Miller A.N."/>
            <person name="Grigoriev I.V."/>
            <person name="Debuchy R."/>
            <person name="Gladieux P."/>
            <person name="Thoren M.H."/>
            <person name="Johannesson H."/>
        </authorList>
    </citation>
    <scope>NUCLEOTIDE SEQUENCE</scope>
    <source>
        <strain evidence="5">CBS 892.96</strain>
    </source>
</reference>
<dbReference type="EMBL" id="MU866416">
    <property type="protein sequence ID" value="KAK4172519.1"/>
    <property type="molecule type" value="Genomic_DNA"/>
</dbReference>
<dbReference type="SMART" id="SM00330">
    <property type="entry name" value="PIPKc"/>
    <property type="match status" value="1"/>
</dbReference>
<dbReference type="InterPro" id="IPR027483">
    <property type="entry name" value="PInositol-4-P-4/5-kinase_C_sf"/>
</dbReference>
<feature type="domain" description="PIPK" evidence="4">
    <location>
        <begin position="1"/>
        <end position="372"/>
    </location>
</feature>
<evidence type="ECO:0000256" key="1">
    <source>
        <dbReference type="PROSITE-ProRule" id="PRU00781"/>
    </source>
</evidence>
<feature type="region of interest" description="Disordered" evidence="2">
    <location>
        <begin position="271"/>
        <end position="303"/>
    </location>
</feature>
<dbReference type="GO" id="GO:0016308">
    <property type="term" value="F:1-phosphatidylinositol-4-phosphate 5-kinase activity"/>
    <property type="evidence" value="ECO:0007669"/>
    <property type="project" value="TreeGrafter"/>
</dbReference>
<keyword evidence="3" id="KW-1133">Transmembrane helix</keyword>
<keyword evidence="1" id="KW-0418">Kinase</keyword>
<organism evidence="5 6">
    <name type="scientific">Triangularia setosa</name>
    <dbReference type="NCBI Taxonomy" id="2587417"/>
    <lineage>
        <taxon>Eukaryota</taxon>
        <taxon>Fungi</taxon>
        <taxon>Dikarya</taxon>
        <taxon>Ascomycota</taxon>
        <taxon>Pezizomycotina</taxon>
        <taxon>Sordariomycetes</taxon>
        <taxon>Sordariomycetidae</taxon>
        <taxon>Sordariales</taxon>
        <taxon>Podosporaceae</taxon>
        <taxon>Triangularia</taxon>
    </lineage>
</organism>
<dbReference type="Gene3D" id="3.30.800.10">
    <property type="entry name" value="Phosphatidylinositol Phosphate Kinase II Beta"/>
    <property type="match status" value="1"/>
</dbReference>
<reference evidence="5" key="1">
    <citation type="journal article" date="2023" name="Mol. Phylogenet. Evol.">
        <title>Genome-scale phylogeny and comparative genomics of the fungal order Sordariales.</title>
        <authorList>
            <person name="Hensen N."/>
            <person name="Bonometti L."/>
            <person name="Westerberg I."/>
            <person name="Brannstrom I.O."/>
            <person name="Guillou S."/>
            <person name="Cros-Aarteil S."/>
            <person name="Calhoun S."/>
            <person name="Haridas S."/>
            <person name="Kuo A."/>
            <person name="Mondo S."/>
            <person name="Pangilinan J."/>
            <person name="Riley R."/>
            <person name="LaButti K."/>
            <person name="Andreopoulos B."/>
            <person name="Lipzen A."/>
            <person name="Chen C."/>
            <person name="Yan M."/>
            <person name="Daum C."/>
            <person name="Ng V."/>
            <person name="Clum A."/>
            <person name="Steindorff A."/>
            <person name="Ohm R.A."/>
            <person name="Martin F."/>
            <person name="Silar P."/>
            <person name="Natvig D.O."/>
            <person name="Lalanne C."/>
            <person name="Gautier V."/>
            <person name="Ament-Velasquez S.L."/>
            <person name="Kruys A."/>
            <person name="Hutchinson M.I."/>
            <person name="Powell A.J."/>
            <person name="Barry K."/>
            <person name="Miller A.N."/>
            <person name="Grigoriev I.V."/>
            <person name="Debuchy R."/>
            <person name="Gladieux P."/>
            <person name="Hiltunen Thoren M."/>
            <person name="Johannesson H."/>
        </authorList>
    </citation>
    <scope>NUCLEOTIDE SEQUENCE</scope>
    <source>
        <strain evidence="5">CBS 892.96</strain>
    </source>
</reference>
<proteinExistence type="predicted"/>
<evidence type="ECO:0000313" key="6">
    <source>
        <dbReference type="Proteomes" id="UP001302321"/>
    </source>
</evidence>
<dbReference type="SUPFAM" id="SSF56104">
    <property type="entry name" value="SAICAR synthase-like"/>
    <property type="match status" value="1"/>
</dbReference>
<dbReference type="Gene3D" id="3.30.810.10">
    <property type="entry name" value="2-Layer Sandwich"/>
    <property type="match status" value="1"/>
</dbReference>
<keyword evidence="1" id="KW-0547">Nucleotide-binding</keyword>
<evidence type="ECO:0000259" key="4">
    <source>
        <dbReference type="PROSITE" id="PS51455"/>
    </source>
</evidence>
<dbReference type="InterPro" id="IPR002498">
    <property type="entry name" value="PInositol-4-P-4/5-kinase_core"/>
</dbReference>